<evidence type="ECO:0000313" key="2">
    <source>
        <dbReference type="Proteomes" id="UP001163603"/>
    </source>
</evidence>
<sequence>MDTNNWRPTSQGGEPVMDTGDWRNHLQPDSRQIIVNKITDTLKRHLPFSGQEGLNELKKIAGRFEEKIYTAATSQSDYLRKISLKMLSMESKSQNPMPNSLPPNAAGNSNKPSDQGTGVQNQVHNQGQSLPVPMSVNQSQPRQQLLSQNIQNNMPSNGVPGSSGLPSALPSVSGLSQAPIPSVVNQNSTMQNISGASQKTVSSMGQGVPSNLFANSQRQMQGRQQVLTPQQQQQSQNPQQYMYQQQLQQQFLKQKMQHGNLSHSLTQQQQPNILQPNQLQSSQQSCMQSSSVMQPSLIQSAPVSSLQQNQQTSVQQWTQSMMQPRPQSVLRPQHGTGMQNQVHNQGQSLPTPLSANQSQPCQQLFSQYVQNNMTSTGLPGSSGLTFLLPSVYGLTKTPIPSVVNQNSTMQNISGVSQNTLPSMGQGVPSNLFANSQREMQPMLQVLPQLQQHQSQTPQQHMSSKAAFTKPAAPITLPSMMPSQKQQQQQLMGQLSNAANMLQNQLIGQQYSVGDIEQQLHQRLLGQKKPDSWQDKQMRVIGKIRSTKRFFVKILAEVYLG</sequence>
<accession>A0ACC0WXF9</accession>
<comment type="caution">
    <text evidence="1">The sequence shown here is derived from an EMBL/GenBank/DDBJ whole genome shotgun (WGS) entry which is preliminary data.</text>
</comment>
<evidence type="ECO:0000313" key="1">
    <source>
        <dbReference type="EMBL" id="KAJ0006728.1"/>
    </source>
</evidence>
<dbReference type="Proteomes" id="UP001163603">
    <property type="component" value="Chromosome 15"/>
</dbReference>
<name>A0ACC0WXF9_9ROSI</name>
<dbReference type="EMBL" id="CM047750">
    <property type="protein sequence ID" value="KAJ0006728.1"/>
    <property type="molecule type" value="Genomic_DNA"/>
</dbReference>
<proteinExistence type="predicted"/>
<keyword evidence="2" id="KW-1185">Reference proteome</keyword>
<organism evidence="1 2">
    <name type="scientific">Pistacia integerrima</name>
    <dbReference type="NCBI Taxonomy" id="434235"/>
    <lineage>
        <taxon>Eukaryota</taxon>
        <taxon>Viridiplantae</taxon>
        <taxon>Streptophyta</taxon>
        <taxon>Embryophyta</taxon>
        <taxon>Tracheophyta</taxon>
        <taxon>Spermatophyta</taxon>
        <taxon>Magnoliopsida</taxon>
        <taxon>eudicotyledons</taxon>
        <taxon>Gunneridae</taxon>
        <taxon>Pentapetalae</taxon>
        <taxon>rosids</taxon>
        <taxon>malvids</taxon>
        <taxon>Sapindales</taxon>
        <taxon>Anacardiaceae</taxon>
        <taxon>Pistacia</taxon>
    </lineage>
</organism>
<protein>
    <submittedName>
        <fullName evidence="1">Uncharacterized protein</fullName>
    </submittedName>
</protein>
<reference evidence="2" key="1">
    <citation type="journal article" date="2023" name="G3 (Bethesda)">
        <title>Genome assembly and association tests identify interacting loci associated with vigor, precocity, and sex in interspecific pistachio rootstocks.</title>
        <authorList>
            <person name="Palmer W."/>
            <person name="Jacygrad E."/>
            <person name="Sagayaradj S."/>
            <person name="Cavanaugh K."/>
            <person name="Han R."/>
            <person name="Bertier L."/>
            <person name="Beede B."/>
            <person name="Kafkas S."/>
            <person name="Golino D."/>
            <person name="Preece J."/>
            <person name="Michelmore R."/>
        </authorList>
    </citation>
    <scope>NUCLEOTIDE SEQUENCE [LARGE SCALE GENOMIC DNA]</scope>
</reference>
<gene>
    <name evidence="1" type="ORF">Pint_30218</name>
</gene>